<accession>A0A4T0V620</accession>
<dbReference type="RefSeq" id="WP_136551070.1">
    <property type="nucleotide sequence ID" value="NZ_STGJ01000001.1"/>
</dbReference>
<dbReference type="Proteomes" id="UP000308891">
    <property type="component" value="Unassembled WGS sequence"/>
</dbReference>
<dbReference type="EMBL" id="STGJ01000001">
    <property type="protein sequence ID" value="TIC87059.1"/>
    <property type="molecule type" value="Genomic_DNA"/>
</dbReference>
<proteinExistence type="predicted"/>
<comment type="caution">
    <text evidence="1">The sequence shown here is derived from an EMBL/GenBank/DDBJ whole genome shotgun (WGS) entry which is preliminary data.</text>
</comment>
<keyword evidence="2" id="KW-1185">Reference proteome</keyword>
<name>A0A4T0V620_9NEIS</name>
<organism evidence="1 2">
    <name type="scientific">Crenobacter intestini</name>
    <dbReference type="NCBI Taxonomy" id="2563443"/>
    <lineage>
        <taxon>Bacteria</taxon>
        <taxon>Pseudomonadati</taxon>
        <taxon>Pseudomonadota</taxon>
        <taxon>Betaproteobacteria</taxon>
        <taxon>Neisseriales</taxon>
        <taxon>Neisseriaceae</taxon>
        <taxon>Crenobacter</taxon>
    </lineage>
</organism>
<gene>
    <name evidence="1" type="ORF">E5K04_01175</name>
</gene>
<dbReference type="OrthoDB" id="8614127at2"/>
<evidence type="ECO:0000313" key="1">
    <source>
        <dbReference type="EMBL" id="TIC87059.1"/>
    </source>
</evidence>
<sequence>MSQANRPAGVPDNLPVLTEVVEYADDAPTAADEPLALEMPAELTLDELLPPPAAAVFETLPSLDLDIPEPAEALPAADIDVAPETAPLATRWSEPVVSPKAWQATPADELFASPWVAAPRALPPAASAEPQLEAVVDAEIPELSLDDLLFEADMPASGQVSEAAAEMAAAWAQLAPAGAVSPEPEQVSGLELPPAEAAGEPPLDELLGELAWPQATADTLEPALRMPEALAFAEAAPVMAASAAMAAPESGSEEAVSALPLVENPLQAAGFARESPVEPAQAVEPLDAAPSIGAAPVGLQPEAQAHAVDADAAEAEPRADLLVQALPEVAASAPAVPLVPPAAQPLEAVSDGQMPGSEQFEAPSAWPVEPELAVPDLQAVNEDTEALAPAAGLAAAGAWMAPTDIAVPAAPESVPSLPDVVLPAAAEAGLESFAPAAQEAVAEDVMPVPAEAALPEPLAPAVGLGFAHESAPAEAEAGLPAMSAAPAGCADVAPQPADNLPAGDWPQEVEAPAFAASMQPEVAPLDLEPALGAVGQLAMQPDLPEVADVALPAGAEAMPATLAAVQLEAASGEVLPETFAGLGAGSLSGVVAPVAGFEPAAGVPAMNAAPALSITPPELAEPEQPFGLAEAFFDAPAVQSLSTALEVSLPEAVDAPAALPVAGCVVEAQPDAAASAAMPEAVYAEQLEALQAEPQAPVPEPELPDAAQPVAGMAEVAADESAPAVESAAVIAEGLAEPELAQDVQAVAGAAAVAGLAVHSGAQVAADEDVAVQPKESTAERVAVVDEAALLEAIYQRILPRMRVELSLWLQDAIENQTRHLLVGVMQQMREDYDMLFGETLRESIRQAINDIETKHKDEQ</sequence>
<protein>
    <submittedName>
        <fullName evidence="1">Uncharacterized protein</fullName>
    </submittedName>
</protein>
<dbReference type="AlphaFoldDB" id="A0A4T0V620"/>
<reference evidence="1 2" key="1">
    <citation type="submission" date="2019-04" db="EMBL/GenBank/DDBJ databases">
        <title>Crenobacter sp. nov.</title>
        <authorList>
            <person name="Shi S."/>
        </authorList>
    </citation>
    <scope>NUCLEOTIDE SEQUENCE [LARGE SCALE GENOMIC DNA]</scope>
    <source>
        <strain evidence="1 2">GY 70310</strain>
    </source>
</reference>
<evidence type="ECO:0000313" key="2">
    <source>
        <dbReference type="Proteomes" id="UP000308891"/>
    </source>
</evidence>